<reference evidence="2" key="1">
    <citation type="journal article" date="2021" name="Proc. Natl. Acad. Sci. U.S.A.">
        <title>A Catalog of Tens of Thousands of Viruses from Human Metagenomes Reveals Hidden Associations with Chronic Diseases.</title>
        <authorList>
            <person name="Tisza M.J."/>
            <person name="Buck C.B."/>
        </authorList>
    </citation>
    <scope>NUCLEOTIDE SEQUENCE</scope>
    <source>
        <strain evidence="2">Ctg4a4</strain>
    </source>
</reference>
<sequence length="34" mass="3990">MKLRKYQEQARQAVQTEWNEGRKRTLLVLPTGCG</sequence>
<dbReference type="GO" id="GO:0005524">
    <property type="term" value="F:ATP binding"/>
    <property type="evidence" value="ECO:0007669"/>
    <property type="project" value="InterPro"/>
</dbReference>
<name>A0A8S5V5L2_9CAUD</name>
<feature type="domain" description="Helicase/UvrB N-terminal" evidence="1">
    <location>
        <begin position="1"/>
        <end position="34"/>
    </location>
</feature>
<dbReference type="EMBL" id="BK016202">
    <property type="protein sequence ID" value="DAG01989.1"/>
    <property type="molecule type" value="Genomic_DNA"/>
</dbReference>
<accession>A0A8S5V5L2</accession>
<dbReference type="InterPro" id="IPR027417">
    <property type="entry name" value="P-loop_NTPase"/>
</dbReference>
<organism evidence="2">
    <name type="scientific">Siphoviridae sp. ctg4a4</name>
    <dbReference type="NCBI Taxonomy" id="2825602"/>
    <lineage>
        <taxon>Viruses</taxon>
        <taxon>Duplodnaviria</taxon>
        <taxon>Heunggongvirae</taxon>
        <taxon>Uroviricota</taxon>
        <taxon>Caudoviricetes</taxon>
    </lineage>
</organism>
<evidence type="ECO:0000313" key="2">
    <source>
        <dbReference type="EMBL" id="DAG01989.1"/>
    </source>
</evidence>
<dbReference type="GO" id="GO:0003677">
    <property type="term" value="F:DNA binding"/>
    <property type="evidence" value="ECO:0007669"/>
    <property type="project" value="InterPro"/>
</dbReference>
<protein>
    <recommendedName>
        <fullName evidence="1">Helicase/UvrB N-terminal domain-containing protein</fullName>
    </recommendedName>
</protein>
<proteinExistence type="predicted"/>
<dbReference type="InterPro" id="IPR006935">
    <property type="entry name" value="Helicase/UvrB_N"/>
</dbReference>
<evidence type="ECO:0000259" key="1">
    <source>
        <dbReference type="Pfam" id="PF04851"/>
    </source>
</evidence>
<dbReference type="GO" id="GO:0016787">
    <property type="term" value="F:hydrolase activity"/>
    <property type="evidence" value="ECO:0007669"/>
    <property type="project" value="InterPro"/>
</dbReference>
<dbReference type="Pfam" id="PF04851">
    <property type="entry name" value="ResIII"/>
    <property type="match status" value="1"/>
</dbReference>
<dbReference type="Gene3D" id="3.40.50.300">
    <property type="entry name" value="P-loop containing nucleotide triphosphate hydrolases"/>
    <property type="match status" value="1"/>
</dbReference>